<evidence type="ECO:0000256" key="3">
    <source>
        <dbReference type="ARBA" id="ARBA00022833"/>
    </source>
</evidence>
<dbReference type="PANTHER" id="PTHR45762">
    <property type="entry name" value="ZINC FINGER RNA-BINDING PROTEIN"/>
    <property type="match status" value="1"/>
</dbReference>
<feature type="domain" description="C2H2-type" evidence="5">
    <location>
        <begin position="371"/>
        <end position="394"/>
    </location>
</feature>
<dbReference type="Pfam" id="PF12171">
    <property type="entry name" value="zf-C2H2_jaz"/>
    <property type="match status" value="1"/>
</dbReference>
<dbReference type="Pfam" id="PF12874">
    <property type="entry name" value="zf-met"/>
    <property type="match status" value="1"/>
</dbReference>
<feature type="domain" description="C2H2-type" evidence="5">
    <location>
        <begin position="61"/>
        <end position="85"/>
    </location>
</feature>
<feature type="domain" description="C2H2-type" evidence="5">
    <location>
        <begin position="290"/>
        <end position="314"/>
    </location>
</feature>
<dbReference type="SUPFAM" id="SSF57667">
    <property type="entry name" value="beta-beta-alpha zinc fingers"/>
    <property type="match status" value="2"/>
</dbReference>
<dbReference type="GO" id="GO:0008270">
    <property type="term" value="F:zinc ion binding"/>
    <property type="evidence" value="ECO:0007669"/>
    <property type="project" value="UniProtKB-KW"/>
</dbReference>
<dbReference type="InterPro" id="IPR003604">
    <property type="entry name" value="Matrin/U1-like-C_Znf_C2H2"/>
</dbReference>
<dbReference type="GO" id="GO:0003727">
    <property type="term" value="F:single-stranded RNA binding"/>
    <property type="evidence" value="ECO:0007669"/>
    <property type="project" value="TreeGrafter"/>
</dbReference>
<dbReference type="InterPro" id="IPR036236">
    <property type="entry name" value="Znf_C2H2_sf"/>
</dbReference>
<feature type="domain" description="U1-type" evidence="6">
    <location>
        <begin position="162"/>
        <end position="195"/>
    </location>
</feature>
<feature type="domain" description="U1-type" evidence="6">
    <location>
        <begin position="58"/>
        <end position="92"/>
    </location>
</feature>
<dbReference type="InterPro" id="IPR022755">
    <property type="entry name" value="Znf_C2H2_jaz"/>
</dbReference>
<dbReference type="InterPro" id="IPR013087">
    <property type="entry name" value="Znf_C2H2_type"/>
</dbReference>
<evidence type="ECO:0000313" key="7">
    <source>
        <dbReference type="EMBL" id="KAG8190549.1"/>
    </source>
</evidence>
<dbReference type="PANTHER" id="PTHR45762:SF3">
    <property type="entry name" value="ZINC-FINGER PROTEIN AT 72D, ISOFORM B"/>
    <property type="match status" value="1"/>
</dbReference>
<name>A0AAV6V210_9ARAC</name>
<proteinExistence type="predicted"/>
<sequence>MKKGRRLARIDSDDDQTNIIILESDDESEKVSEVKIFPDNKKNVKEENEIPDKKFNIPNNFFCNVCQLALSSELTWESHIHGKNHAKQIRKQAVYEVSKGSLSVPVTPTIVSENVSRFANAPHGKKLIHINAIPRLQQIINGTRSIPLPGLDYVQEIISDKEVKYYCELCDAPCQSISILPHLVGIRHQLMVVREIAPVFYEQNKIRQDKKFMLKIKSILMTHERREGRGSIKVFREIDYPHSRPAYNQPGPSWRNFSFSSIKKEPNQGESENDTSKDKDRWLDMSKGVFYCTLCDSHMNNLNMWEAHVRGKRHLANAKKIPGESISKMKSERLHGATSILEAMIDEELIGEIVVGLDFVRETRGSNGEIFNCFLCGACSTKIDILDHILLLKHRTKYLEKLHADGFENSIKEIDNLDLKNDSASSLSEWIDDLSCDKILFHVVQFILL</sequence>
<evidence type="ECO:0000256" key="2">
    <source>
        <dbReference type="ARBA" id="ARBA00022771"/>
    </source>
</evidence>
<feature type="domain" description="C2H2-type" evidence="5">
    <location>
        <begin position="165"/>
        <end position="188"/>
    </location>
</feature>
<evidence type="ECO:0000259" key="5">
    <source>
        <dbReference type="SMART" id="SM00355"/>
    </source>
</evidence>
<dbReference type="SMART" id="SM00451">
    <property type="entry name" value="ZnF_U1"/>
    <property type="match status" value="3"/>
</dbReference>
<comment type="caution">
    <text evidence="7">The sequence shown here is derived from an EMBL/GenBank/DDBJ whole genome shotgun (WGS) entry which is preliminary data.</text>
</comment>
<evidence type="ECO:0000259" key="6">
    <source>
        <dbReference type="SMART" id="SM00451"/>
    </source>
</evidence>
<keyword evidence="2" id="KW-0863">Zinc-finger</keyword>
<keyword evidence="1" id="KW-0479">Metal-binding</keyword>
<keyword evidence="8" id="KW-1185">Reference proteome</keyword>
<dbReference type="EMBL" id="JAFNEN010000181">
    <property type="protein sequence ID" value="KAG8190549.1"/>
    <property type="molecule type" value="Genomic_DNA"/>
</dbReference>
<accession>A0AAV6V210</accession>
<dbReference type="Gene3D" id="3.30.160.60">
    <property type="entry name" value="Classic Zinc Finger"/>
    <property type="match status" value="2"/>
</dbReference>
<protein>
    <submittedName>
        <fullName evidence="7">Uncharacterized protein</fullName>
    </submittedName>
</protein>
<dbReference type="Proteomes" id="UP000827092">
    <property type="component" value="Unassembled WGS sequence"/>
</dbReference>
<gene>
    <name evidence="7" type="ORF">JTE90_004123</name>
</gene>
<dbReference type="AlphaFoldDB" id="A0AAV6V210"/>
<dbReference type="SMART" id="SM00355">
    <property type="entry name" value="ZnF_C2H2"/>
    <property type="match status" value="4"/>
</dbReference>
<evidence type="ECO:0000256" key="4">
    <source>
        <dbReference type="SAM" id="MobiDB-lite"/>
    </source>
</evidence>
<feature type="region of interest" description="Disordered" evidence="4">
    <location>
        <begin position="246"/>
        <end position="279"/>
    </location>
</feature>
<organism evidence="7 8">
    <name type="scientific">Oedothorax gibbosus</name>
    <dbReference type="NCBI Taxonomy" id="931172"/>
    <lineage>
        <taxon>Eukaryota</taxon>
        <taxon>Metazoa</taxon>
        <taxon>Ecdysozoa</taxon>
        <taxon>Arthropoda</taxon>
        <taxon>Chelicerata</taxon>
        <taxon>Arachnida</taxon>
        <taxon>Araneae</taxon>
        <taxon>Araneomorphae</taxon>
        <taxon>Entelegynae</taxon>
        <taxon>Araneoidea</taxon>
        <taxon>Linyphiidae</taxon>
        <taxon>Erigoninae</taxon>
        <taxon>Oedothorax</taxon>
    </lineage>
</organism>
<keyword evidence="3" id="KW-0862">Zinc</keyword>
<feature type="domain" description="U1-type" evidence="6">
    <location>
        <begin position="287"/>
        <end position="321"/>
    </location>
</feature>
<reference evidence="7 8" key="1">
    <citation type="journal article" date="2022" name="Nat. Ecol. Evol.">
        <title>A masculinizing supergene underlies an exaggerated male reproductive morph in a spider.</title>
        <authorList>
            <person name="Hendrickx F."/>
            <person name="De Corte Z."/>
            <person name="Sonet G."/>
            <person name="Van Belleghem S.M."/>
            <person name="Kostlbacher S."/>
            <person name="Vangestel C."/>
        </authorList>
    </citation>
    <scope>NUCLEOTIDE SEQUENCE [LARGE SCALE GENOMIC DNA]</scope>
    <source>
        <strain evidence="7">W744_W776</strain>
    </source>
</reference>
<dbReference type="GO" id="GO:0071011">
    <property type="term" value="C:precatalytic spliceosome"/>
    <property type="evidence" value="ECO:0007669"/>
    <property type="project" value="TreeGrafter"/>
</dbReference>
<evidence type="ECO:0000256" key="1">
    <source>
        <dbReference type="ARBA" id="ARBA00022723"/>
    </source>
</evidence>
<evidence type="ECO:0000313" key="8">
    <source>
        <dbReference type="Proteomes" id="UP000827092"/>
    </source>
</evidence>
<dbReference type="GO" id="GO:0003725">
    <property type="term" value="F:double-stranded RNA binding"/>
    <property type="evidence" value="ECO:0007669"/>
    <property type="project" value="TreeGrafter"/>
</dbReference>